<organism evidence="1 2">
    <name type="scientific">Companilactobacillus ginsenosidimutans</name>
    <dbReference type="NCBI Taxonomy" id="1007676"/>
    <lineage>
        <taxon>Bacteria</taxon>
        <taxon>Bacillati</taxon>
        <taxon>Bacillota</taxon>
        <taxon>Bacilli</taxon>
        <taxon>Lactobacillales</taxon>
        <taxon>Lactobacillaceae</taxon>
        <taxon>Companilactobacillus</taxon>
    </lineage>
</organism>
<dbReference type="EMBL" id="CP012034">
    <property type="protein sequence ID" value="AKP67309.1"/>
    <property type="molecule type" value="Genomic_DNA"/>
</dbReference>
<dbReference type="KEGG" id="lgn:ABM34_06995"/>
<gene>
    <name evidence="1" type="ORF">ABM34_06995</name>
</gene>
<evidence type="ECO:0000313" key="1">
    <source>
        <dbReference type="EMBL" id="AKP67309.1"/>
    </source>
</evidence>
<keyword evidence="2" id="KW-1185">Reference proteome</keyword>
<dbReference type="PATRIC" id="fig|1007676.4.peg.1403"/>
<name>A0A0H4QFW4_9LACO</name>
<protein>
    <submittedName>
        <fullName evidence="1">Uncharacterized protein</fullName>
    </submittedName>
</protein>
<dbReference type="Proteomes" id="UP000036106">
    <property type="component" value="Chromosome"/>
</dbReference>
<dbReference type="STRING" id="1007676.ABM34_06995"/>
<sequence length="93" mass="10509">MKPNSQVKFAGGSAAASLVVRWRSQLYDCCARALARTFLLKSGHSVPAPAELHRRTAANLHQNIIKPIKIQFYPQLYKNKPKTKYGIIKRDCK</sequence>
<proteinExistence type="predicted"/>
<evidence type="ECO:0000313" key="2">
    <source>
        <dbReference type="Proteomes" id="UP000036106"/>
    </source>
</evidence>
<reference evidence="2" key="1">
    <citation type="submission" date="2015-07" db="EMBL/GenBank/DDBJ databases">
        <title>Lactobacillus ginsenosidimutans/EMML 3141/ whole genome sequencing.</title>
        <authorList>
            <person name="Kim M.K."/>
            <person name="Im W.-T."/>
            <person name="Srinivasan S."/>
            <person name="Lee J.-J."/>
        </authorList>
    </citation>
    <scope>NUCLEOTIDE SEQUENCE [LARGE SCALE GENOMIC DNA]</scope>
    <source>
        <strain evidence="2">EMML 3041</strain>
    </source>
</reference>
<accession>A0A0H4QFW4</accession>
<dbReference type="AlphaFoldDB" id="A0A0H4QFW4"/>